<name>A0ABW5ATW5_9FLAO</name>
<reference evidence="5" key="1">
    <citation type="journal article" date="2019" name="Int. J. Syst. Evol. Microbiol.">
        <title>The Global Catalogue of Microorganisms (GCM) 10K type strain sequencing project: providing services to taxonomists for standard genome sequencing and annotation.</title>
        <authorList>
            <consortium name="The Broad Institute Genomics Platform"/>
            <consortium name="The Broad Institute Genome Sequencing Center for Infectious Disease"/>
            <person name="Wu L."/>
            <person name="Ma J."/>
        </authorList>
    </citation>
    <scope>NUCLEOTIDE SEQUENCE [LARGE SCALE GENOMIC DNA]</scope>
    <source>
        <strain evidence="5">DT92</strain>
    </source>
</reference>
<protein>
    <submittedName>
        <fullName evidence="4">Alpha/beta hydrolase family protein</fullName>
        <ecNumber evidence="4">3.4.-.-</ecNumber>
    </submittedName>
</protein>
<sequence>MVYKKITLLLLLTCVFTIAQKRVITHDDYDLWKKISNVKISDQGTLVVTTIETATGRGNGYIEIYNTKIDQKSTFFNGYDPAISFDENYVVFKMKPPYENIRKEKKKKKKVKKEDLPKDALFIYDVKSNKIYDSIPRIAKYTLPKKSSGWMVLEKFKNKKKKDSSKNNKIKDTTDKNLPVTFKQKYGLVYNFENKKRDTILQIKDFVVPEKGNIFYYSRTSKEQNKSKDEKERDLGIYKYNIEKGIEEVIDTVNYIYDKLSISKTGNHFTFISVKDSTATDSLNHELYYYTNNTLNKLVDDISGKNLKRDWELSGDQTPFFSENEKRLYFYSKPKTEFKKDTTLLDEEIPQVDVWHWQDKMIQPEQKSKFKELNKKAYISYYNIDKKDVIHLQDEQMDDLIFDKNKEQKFVLGATGGPYDIKRSWNSPWTRDFYVINTTTGQKRIALKNTALEPVLSSDGRYALYFDIYKQHWFSLNLETLQTLNLTKDIEVPLYDEDDDHPMLPYPHGFGGFDENGKALVYDKFDVWRVSLNGKEKPQNITKNGRKNNIEYRTENLDPENKNKASYANQELLITSFDKTSKASGLYVLKKNKLVEKIVPGDFLIRRYKKAQDAEVFSYTKENFNTYPDLYISRNGLNNAKAITNVNPQQKDFKWGSAELFSWKAYDGKVLEGIIYKPENFDPAKKYPMITYFYEKRSDRYHQYYSPQPSASTVNPTYLVSNDYVMFVPDIVYEEGKPGPSAYNCIVSGVEAVEKLGYIDSDNIAIQGQSWGGYQVAYLITVTNKFKAAMAGAPVSNMISAYGGIRWQSGLSRAFQYERTQSRIGKNIWEGFDLYVENSPLFGIPKIETPLLMMHNDKDGAVPYYQGIEMFMGMRRLQKPAWLLVYNDEAHNLRKVKNKQDLSIRMMQFFDHYLKGQPAPDWMVKGVSRVQKGKDFGYATDK</sequence>
<organism evidence="4 5">
    <name type="scientific">Aquimarina celericrescens</name>
    <dbReference type="NCBI Taxonomy" id="1964542"/>
    <lineage>
        <taxon>Bacteria</taxon>
        <taxon>Pseudomonadati</taxon>
        <taxon>Bacteroidota</taxon>
        <taxon>Flavobacteriia</taxon>
        <taxon>Flavobacteriales</taxon>
        <taxon>Flavobacteriaceae</taxon>
        <taxon>Aquimarina</taxon>
    </lineage>
</organism>
<keyword evidence="2" id="KW-0732">Signal</keyword>
<dbReference type="EC" id="3.4.-.-" evidence="4"/>
<evidence type="ECO:0000313" key="4">
    <source>
        <dbReference type="EMBL" id="MFD2185299.1"/>
    </source>
</evidence>
<accession>A0ABW5ATW5</accession>
<dbReference type="PANTHER" id="PTHR42776:SF4">
    <property type="entry name" value="ACYLAMINO-ACID-RELEASING ENZYME"/>
    <property type="match status" value="1"/>
</dbReference>
<feature type="domain" description="Peptidase S9 prolyl oligopeptidase catalytic" evidence="3">
    <location>
        <begin position="746"/>
        <end position="916"/>
    </location>
</feature>
<gene>
    <name evidence="4" type="ORF">ACFSJT_00725</name>
</gene>
<dbReference type="Pfam" id="PF00326">
    <property type="entry name" value="Peptidase_S9"/>
    <property type="match status" value="1"/>
</dbReference>
<comment type="caution">
    <text evidence="4">The sequence shown here is derived from an EMBL/GenBank/DDBJ whole genome shotgun (WGS) entry which is preliminary data.</text>
</comment>
<dbReference type="PANTHER" id="PTHR42776">
    <property type="entry name" value="SERINE PEPTIDASE S9 FAMILY MEMBER"/>
    <property type="match status" value="1"/>
</dbReference>
<evidence type="ECO:0000313" key="5">
    <source>
        <dbReference type="Proteomes" id="UP001597344"/>
    </source>
</evidence>
<dbReference type="SUPFAM" id="SSF82171">
    <property type="entry name" value="DPP6 N-terminal domain-like"/>
    <property type="match status" value="1"/>
</dbReference>
<dbReference type="InterPro" id="IPR029058">
    <property type="entry name" value="AB_hydrolase_fold"/>
</dbReference>
<dbReference type="Gene3D" id="3.40.50.1820">
    <property type="entry name" value="alpha/beta hydrolase"/>
    <property type="match status" value="1"/>
</dbReference>
<dbReference type="RefSeq" id="WP_378318263.1">
    <property type="nucleotide sequence ID" value="NZ_JBHUHY010000002.1"/>
</dbReference>
<evidence type="ECO:0000259" key="3">
    <source>
        <dbReference type="Pfam" id="PF00326"/>
    </source>
</evidence>
<feature type="chain" id="PRO_5045419276" evidence="2">
    <location>
        <begin position="20"/>
        <end position="942"/>
    </location>
</feature>
<keyword evidence="5" id="KW-1185">Reference proteome</keyword>
<dbReference type="SUPFAM" id="SSF53474">
    <property type="entry name" value="alpha/beta-Hydrolases"/>
    <property type="match status" value="1"/>
</dbReference>
<dbReference type="Proteomes" id="UP001597344">
    <property type="component" value="Unassembled WGS sequence"/>
</dbReference>
<dbReference type="GO" id="GO:0016787">
    <property type="term" value="F:hydrolase activity"/>
    <property type="evidence" value="ECO:0007669"/>
    <property type="project" value="UniProtKB-KW"/>
</dbReference>
<dbReference type="InterPro" id="IPR001375">
    <property type="entry name" value="Peptidase_S9_cat"/>
</dbReference>
<keyword evidence="1 4" id="KW-0378">Hydrolase</keyword>
<evidence type="ECO:0000256" key="2">
    <source>
        <dbReference type="SAM" id="SignalP"/>
    </source>
</evidence>
<feature type="signal peptide" evidence="2">
    <location>
        <begin position="1"/>
        <end position="19"/>
    </location>
</feature>
<evidence type="ECO:0000256" key="1">
    <source>
        <dbReference type="ARBA" id="ARBA00022801"/>
    </source>
</evidence>
<dbReference type="EMBL" id="JBHUHY010000002">
    <property type="protein sequence ID" value="MFD2185299.1"/>
    <property type="molecule type" value="Genomic_DNA"/>
</dbReference>
<proteinExistence type="predicted"/>